<comment type="caution">
    <text evidence="1">The sequence shown here is derived from an EMBL/GenBank/DDBJ whole genome shotgun (WGS) entry which is preliminary data.</text>
</comment>
<sequence length="442" mass="50425">QVLCSVGEDQEVEVVLKYADQDKSLLSGTHCSSLLDFSLDPTLETSYECNLYIDEAEELKRKRCLLSDSIVQISEDVSYGTKSLNLDNGEKLLIPAAIQTLIPSRIIKQYQSYCESVAFEPYSERTLFRTLEACSASKQVSSQGLDYIATEGAEAFDQLKSIVNVLQENGVDVTWANSIKQDLKASKRYLKTDYKTHTGSKERCKDHCTTFSLSNPNNSDYSTSCNHEHELSCHECARLTCLVEKVDEKLNDKNVRVTEEQRARSQYDHKQAINSILLWKAHLLRTVVQEKAKQDVLTNLNKESTLLIMDWAMKFLPMKFRERMDDFYSKGGRSWHVTCSIKRASEDEDRVEVDTFVHILDFCTQGWFSVASIVEHVVSVIKMEDLSITKFFLRSDNAGCYHNTELLLSLKAMGKDMEWSLSTMISLIRNLAKMFATVQLPR</sequence>
<gene>
    <name evidence="1" type="ORF">PLOB_00021651</name>
</gene>
<proteinExistence type="predicted"/>
<keyword evidence="2" id="KW-1185">Reference proteome</keyword>
<dbReference type="EMBL" id="CALNXK010000251">
    <property type="protein sequence ID" value="CAH3179144.1"/>
    <property type="molecule type" value="Genomic_DNA"/>
</dbReference>
<evidence type="ECO:0000313" key="1">
    <source>
        <dbReference type="EMBL" id="CAH3179144.1"/>
    </source>
</evidence>
<dbReference type="Proteomes" id="UP001159405">
    <property type="component" value="Unassembled WGS sequence"/>
</dbReference>
<evidence type="ECO:0000313" key="2">
    <source>
        <dbReference type="Proteomes" id="UP001159405"/>
    </source>
</evidence>
<reference evidence="1 2" key="1">
    <citation type="submission" date="2022-05" db="EMBL/GenBank/DDBJ databases">
        <authorList>
            <consortium name="Genoscope - CEA"/>
            <person name="William W."/>
        </authorList>
    </citation>
    <scope>NUCLEOTIDE SEQUENCE [LARGE SCALE GENOMIC DNA]</scope>
</reference>
<protein>
    <submittedName>
        <fullName evidence="1">Uncharacterized protein</fullName>
    </submittedName>
</protein>
<accession>A0ABN8RKR1</accession>
<name>A0ABN8RKR1_9CNID</name>
<feature type="non-terminal residue" evidence="1">
    <location>
        <position position="1"/>
    </location>
</feature>
<organism evidence="1 2">
    <name type="scientific">Porites lobata</name>
    <dbReference type="NCBI Taxonomy" id="104759"/>
    <lineage>
        <taxon>Eukaryota</taxon>
        <taxon>Metazoa</taxon>
        <taxon>Cnidaria</taxon>
        <taxon>Anthozoa</taxon>
        <taxon>Hexacorallia</taxon>
        <taxon>Scleractinia</taxon>
        <taxon>Fungiina</taxon>
        <taxon>Poritidae</taxon>
        <taxon>Porites</taxon>
    </lineage>
</organism>